<dbReference type="AlphaFoldDB" id="A0A9P5U6P3"/>
<feature type="signal peptide" evidence="1">
    <location>
        <begin position="1"/>
        <end position="21"/>
    </location>
</feature>
<dbReference type="Proteomes" id="UP000772434">
    <property type="component" value="Unassembled WGS sequence"/>
</dbReference>
<evidence type="ECO:0000313" key="2">
    <source>
        <dbReference type="EMBL" id="KAF9069045.1"/>
    </source>
</evidence>
<feature type="chain" id="PRO_5040351679" evidence="1">
    <location>
        <begin position="22"/>
        <end position="56"/>
    </location>
</feature>
<organism evidence="2 3">
    <name type="scientific">Rhodocollybia butyracea</name>
    <dbReference type="NCBI Taxonomy" id="206335"/>
    <lineage>
        <taxon>Eukaryota</taxon>
        <taxon>Fungi</taxon>
        <taxon>Dikarya</taxon>
        <taxon>Basidiomycota</taxon>
        <taxon>Agaricomycotina</taxon>
        <taxon>Agaricomycetes</taxon>
        <taxon>Agaricomycetidae</taxon>
        <taxon>Agaricales</taxon>
        <taxon>Marasmiineae</taxon>
        <taxon>Omphalotaceae</taxon>
        <taxon>Rhodocollybia</taxon>
    </lineage>
</organism>
<accession>A0A9P5U6P3</accession>
<reference evidence="2" key="1">
    <citation type="submission" date="2020-11" db="EMBL/GenBank/DDBJ databases">
        <authorList>
            <consortium name="DOE Joint Genome Institute"/>
            <person name="Ahrendt S."/>
            <person name="Riley R."/>
            <person name="Andreopoulos W."/>
            <person name="Labutti K."/>
            <person name="Pangilinan J."/>
            <person name="Ruiz-Duenas F.J."/>
            <person name="Barrasa J.M."/>
            <person name="Sanchez-Garcia M."/>
            <person name="Camarero S."/>
            <person name="Miyauchi S."/>
            <person name="Serrano A."/>
            <person name="Linde D."/>
            <person name="Babiker R."/>
            <person name="Drula E."/>
            <person name="Ayuso-Fernandez I."/>
            <person name="Pacheco R."/>
            <person name="Padilla G."/>
            <person name="Ferreira P."/>
            <person name="Barriuso J."/>
            <person name="Kellner H."/>
            <person name="Castanera R."/>
            <person name="Alfaro M."/>
            <person name="Ramirez L."/>
            <person name="Pisabarro A.G."/>
            <person name="Kuo A."/>
            <person name="Tritt A."/>
            <person name="Lipzen A."/>
            <person name="He G."/>
            <person name="Yan M."/>
            <person name="Ng V."/>
            <person name="Cullen D."/>
            <person name="Martin F."/>
            <person name="Rosso M.-N."/>
            <person name="Henrissat B."/>
            <person name="Hibbett D."/>
            <person name="Martinez A.T."/>
            <person name="Grigoriev I.V."/>
        </authorList>
    </citation>
    <scope>NUCLEOTIDE SEQUENCE</scope>
    <source>
        <strain evidence="2">AH 40177</strain>
    </source>
</reference>
<keyword evidence="3" id="KW-1185">Reference proteome</keyword>
<evidence type="ECO:0000313" key="3">
    <source>
        <dbReference type="Proteomes" id="UP000772434"/>
    </source>
</evidence>
<evidence type="ECO:0000256" key="1">
    <source>
        <dbReference type="SAM" id="SignalP"/>
    </source>
</evidence>
<proteinExistence type="predicted"/>
<sequence>MRFFIATVLATLLASMTMTMASPIPVEDLVVDSRDGCKGALFSCIKGGDNGRHRHG</sequence>
<name>A0A9P5U6P3_9AGAR</name>
<gene>
    <name evidence="2" type="ORF">BDP27DRAFT_1325929</name>
</gene>
<protein>
    <submittedName>
        <fullName evidence="2">Uncharacterized protein</fullName>
    </submittedName>
</protein>
<keyword evidence="1" id="KW-0732">Signal</keyword>
<comment type="caution">
    <text evidence="2">The sequence shown here is derived from an EMBL/GenBank/DDBJ whole genome shotgun (WGS) entry which is preliminary data.</text>
</comment>
<dbReference type="EMBL" id="JADNRY010000054">
    <property type="protein sequence ID" value="KAF9069045.1"/>
    <property type="molecule type" value="Genomic_DNA"/>
</dbReference>